<protein>
    <submittedName>
        <fullName evidence="1">Uncharacterized protein</fullName>
    </submittedName>
</protein>
<dbReference type="RefSeq" id="WP_010980464.1">
    <property type="nucleotide sequence ID" value="NZ_BAABQO010000001.1"/>
</dbReference>
<evidence type="ECO:0000313" key="2">
    <source>
        <dbReference type="Proteomes" id="UP000646844"/>
    </source>
</evidence>
<dbReference type="OMA" id="HCIANET"/>
<dbReference type="Proteomes" id="UP000646844">
    <property type="component" value="Unassembled WGS sequence"/>
</dbReference>
<proteinExistence type="predicted"/>
<name>A0A832WU91_9CREN</name>
<accession>A0A832WU91</accession>
<organism evidence="1 2">
    <name type="scientific">Sulfurisphaera tokodaii</name>
    <dbReference type="NCBI Taxonomy" id="111955"/>
    <lineage>
        <taxon>Archaea</taxon>
        <taxon>Thermoproteota</taxon>
        <taxon>Thermoprotei</taxon>
        <taxon>Sulfolobales</taxon>
        <taxon>Sulfolobaceae</taxon>
        <taxon>Sulfurisphaera</taxon>
    </lineage>
</organism>
<dbReference type="EMBL" id="DUJO01000052">
    <property type="protein sequence ID" value="HII75199.1"/>
    <property type="molecule type" value="Genomic_DNA"/>
</dbReference>
<comment type="caution">
    <text evidence="1">The sequence shown here is derived from an EMBL/GenBank/DDBJ whole genome shotgun (WGS) entry which is preliminary data.</text>
</comment>
<dbReference type="GeneID" id="1460462"/>
<sequence length="161" mass="18592">MELEICKSDGILGVRLSSGRVISLLNNSIFEINPDRCVKTLIEVKEKEAVFKNLRIPLYLPSEELNKLKLLYVVKGEVSHEIIYYNNSVEIHIDTKLKNVKLTNKISFTRFCGNYGLLLPNYCIGNETFAIFGKNKNEVYSAYLEFKEFIDHIRKILLNLT</sequence>
<evidence type="ECO:0000313" key="1">
    <source>
        <dbReference type="EMBL" id="HII75199.1"/>
    </source>
</evidence>
<dbReference type="AlphaFoldDB" id="A0A832WU91"/>
<gene>
    <name evidence="1" type="ORF">HA332_12730</name>
</gene>
<reference evidence="1" key="1">
    <citation type="journal article" date="2020" name="bioRxiv">
        <title>A rank-normalized archaeal taxonomy based on genome phylogeny resolves widespread incomplete and uneven classifications.</title>
        <authorList>
            <person name="Rinke C."/>
            <person name="Chuvochina M."/>
            <person name="Mussig A.J."/>
            <person name="Chaumeil P.-A."/>
            <person name="Waite D.W."/>
            <person name="Whitman W.B."/>
            <person name="Parks D.H."/>
            <person name="Hugenholtz P."/>
        </authorList>
    </citation>
    <scope>NUCLEOTIDE SEQUENCE</scope>
    <source>
        <strain evidence="1">UBA8838</strain>
    </source>
</reference>